<evidence type="ECO:0000313" key="4">
    <source>
        <dbReference type="EMBL" id="KAK7329496.1"/>
    </source>
</evidence>
<protein>
    <recommendedName>
        <fullName evidence="3">HMA domain-containing protein</fullName>
    </recommendedName>
</protein>
<evidence type="ECO:0000313" key="5">
    <source>
        <dbReference type="Proteomes" id="UP001367508"/>
    </source>
</evidence>
<dbReference type="InterPro" id="IPR006121">
    <property type="entry name" value="HMA_dom"/>
</dbReference>
<dbReference type="AlphaFoldDB" id="A0AAN9QBQ8"/>
<dbReference type="GO" id="GO:0046872">
    <property type="term" value="F:metal ion binding"/>
    <property type="evidence" value="ECO:0007669"/>
    <property type="project" value="UniProtKB-KW"/>
</dbReference>
<accession>A0AAN9QBQ8</accession>
<evidence type="ECO:0000259" key="3">
    <source>
        <dbReference type="PROSITE" id="PS50846"/>
    </source>
</evidence>
<proteinExistence type="predicted"/>
<sequence>MVPEFQKPRVTEIHIRMDCNGCVQKIKKALSGINGIYDHYIDFPQQKITIIGWTDPEKIVKAMKKTRKMATICNIEPNESPSQPAEPSSQPTEQEPEGNAQASETTPVPLGPQEEPQKETPNHEQPPPEAIPTPAENNSNQQTPISKDVGEVHVIHHNPPNYGNRFDCGHNYVGYWGNRYHNRAAFVQEPHQQPVYVTHSYNTYRPSPYVTEYEYVRSPPRHTHYNRMEHYSGDYQNGNGNITSMFSDENPNACRIV</sequence>
<name>A0AAN9QBQ8_CANGL</name>
<feature type="compositionally biased region" description="Polar residues" evidence="2">
    <location>
        <begin position="135"/>
        <end position="144"/>
    </location>
</feature>
<evidence type="ECO:0000256" key="1">
    <source>
        <dbReference type="ARBA" id="ARBA00022723"/>
    </source>
</evidence>
<gene>
    <name evidence="4" type="ORF">VNO77_23666</name>
</gene>
<feature type="compositionally biased region" description="Low complexity" evidence="2">
    <location>
        <begin position="76"/>
        <end position="93"/>
    </location>
</feature>
<keyword evidence="1" id="KW-0479">Metal-binding</keyword>
<feature type="domain" description="HMA" evidence="3">
    <location>
        <begin position="8"/>
        <end position="71"/>
    </location>
</feature>
<keyword evidence="5" id="KW-1185">Reference proteome</keyword>
<dbReference type="PANTHER" id="PTHR22814">
    <property type="entry name" value="COPPER TRANSPORT PROTEIN ATOX1-RELATED"/>
    <property type="match status" value="1"/>
</dbReference>
<dbReference type="EMBL" id="JAYMYQ010000005">
    <property type="protein sequence ID" value="KAK7329496.1"/>
    <property type="molecule type" value="Genomic_DNA"/>
</dbReference>
<dbReference type="SUPFAM" id="SSF55008">
    <property type="entry name" value="HMA, heavy metal-associated domain"/>
    <property type="match status" value="1"/>
</dbReference>
<dbReference type="Gene3D" id="3.30.70.100">
    <property type="match status" value="1"/>
</dbReference>
<dbReference type="InterPro" id="IPR036163">
    <property type="entry name" value="HMA_dom_sf"/>
</dbReference>
<comment type="caution">
    <text evidence="4">The sequence shown here is derived from an EMBL/GenBank/DDBJ whole genome shotgun (WGS) entry which is preliminary data.</text>
</comment>
<reference evidence="4 5" key="1">
    <citation type="submission" date="2024-01" db="EMBL/GenBank/DDBJ databases">
        <title>The genomes of 5 underutilized Papilionoideae crops provide insights into root nodulation and disease resistanc.</title>
        <authorList>
            <person name="Jiang F."/>
        </authorList>
    </citation>
    <scope>NUCLEOTIDE SEQUENCE [LARGE SCALE GENOMIC DNA]</scope>
    <source>
        <strain evidence="4">LVBAO_FW01</strain>
        <tissue evidence="4">Leaves</tissue>
    </source>
</reference>
<organism evidence="4 5">
    <name type="scientific">Canavalia gladiata</name>
    <name type="common">Sword bean</name>
    <name type="synonym">Dolichos gladiatus</name>
    <dbReference type="NCBI Taxonomy" id="3824"/>
    <lineage>
        <taxon>Eukaryota</taxon>
        <taxon>Viridiplantae</taxon>
        <taxon>Streptophyta</taxon>
        <taxon>Embryophyta</taxon>
        <taxon>Tracheophyta</taxon>
        <taxon>Spermatophyta</taxon>
        <taxon>Magnoliopsida</taxon>
        <taxon>eudicotyledons</taxon>
        <taxon>Gunneridae</taxon>
        <taxon>Pentapetalae</taxon>
        <taxon>rosids</taxon>
        <taxon>fabids</taxon>
        <taxon>Fabales</taxon>
        <taxon>Fabaceae</taxon>
        <taxon>Papilionoideae</taxon>
        <taxon>50 kb inversion clade</taxon>
        <taxon>NPAAA clade</taxon>
        <taxon>indigoferoid/millettioid clade</taxon>
        <taxon>Phaseoleae</taxon>
        <taxon>Canavalia</taxon>
    </lineage>
</organism>
<dbReference type="Proteomes" id="UP001367508">
    <property type="component" value="Unassembled WGS sequence"/>
</dbReference>
<dbReference type="PROSITE" id="PS50846">
    <property type="entry name" value="HMA_2"/>
    <property type="match status" value="1"/>
</dbReference>
<feature type="region of interest" description="Disordered" evidence="2">
    <location>
        <begin position="75"/>
        <end position="144"/>
    </location>
</feature>
<dbReference type="PANTHER" id="PTHR22814:SF320">
    <property type="entry name" value="OS01G0309800 PROTEIN"/>
    <property type="match status" value="1"/>
</dbReference>
<evidence type="ECO:0000256" key="2">
    <source>
        <dbReference type="SAM" id="MobiDB-lite"/>
    </source>
</evidence>
<dbReference type="Pfam" id="PF00403">
    <property type="entry name" value="HMA"/>
    <property type="match status" value="1"/>
</dbReference>
<dbReference type="CDD" id="cd00371">
    <property type="entry name" value="HMA"/>
    <property type="match status" value="1"/>
</dbReference>